<reference evidence="2" key="1">
    <citation type="submission" date="2021-01" db="EMBL/GenBank/DDBJ databases">
        <title>Caligus Genome Assembly.</title>
        <authorList>
            <person name="Gallardo-Escarate C."/>
        </authorList>
    </citation>
    <scope>NUCLEOTIDE SEQUENCE [LARGE SCALE GENOMIC DNA]</scope>
</reference>
<dbReference type="EMBL" id="CP045892">
    <property type="protein sequence ID" value="QQP52020.1"/>
    <property type="molecule type" value="Genomic_DNA"/>
</dbReference>
<dbReference type="AlphaFoldDB" id="A0A7T8HM82"/>
<evidence type="ECO:0000313" key="2">
    <source>
        <dbReference type="Proteomes" id="UP000595437"/>
    </source>
</evidence>
<accession>A0A7T8HM82</accession>
<keyword evidence="2" id="KW-1185">Reference proteome</keyword>
<protein>
    <submittedName>
        <fullName evidence="1">Uncharacterized protein</fullName>
    </submittedName>
</protein>
<evidence type="ECO:0000313" key="1">
    <source>
        <dbReference type="EMBL" id="QQP52020.1"/>
    </source>
</evidence>
<organism evidence="1 2">
    <name type="scientific">Caligus rogercresseyi</name>
    <name type="common">Sea louse</name>
    <dbReference type="NCBI Taxonomy" id="217165"/>
    <lineage>
        <taxon>Eukaryota</taxon>
        <taxon>Metazoa</taxon>
        <taxon>Ecdysozoa</taxon>
        <taxon>Arthropoda</taxon>
        <taxon>Crustacea</taxon>
        <taxon>Multicrustacea</taxon>
        <taxon>Hexanauplia</taxon>
        <taxon>Copepoda</taxon>
        <taxon>Siphonostomatoida</taxon>
        <taxon>Caligidae</taxon>
        <taxon>Caligus</taxon>
    </lineage>
</organism>
<sequence>MSNLLLIDWRRLSFRKNRSVEWNFYFSCLRSDSTFGGGRFRFPLQRSEKHMPFYA</sequence>
<proteinExistence type="predicted"/>
<gene>
    <name evidence="1" type="ORF">FKW44_004012</name>
</gene>
<feature type="non-terminal residue" evidence="1">
    <location>
        <position position="55"/>
    </location>
</feature>
<dbReference type="Proteomes" id="UP000595437">
    <property type="component" value="Chromosome 3"/>
</dbReference>
<name>A0A7T8HM82_CALRO</name>